<protein>
    <submittedName>
        <fullName evidence="2">Uncharacterized protein</fullName>
    </submittedName>
</protein>
<keyword evidence="1" id="KW-0732">Signal</keyword>
<dbReference type="EMBL" id="JAPDOD010000057">
    <property type="protein sequence ID" value="MDA0166053.1"/>
    <property type="molecule type" value="Genomic_DNA"/>
</dbReference>
<dbReference type="Proteomes" id="UP001149140">
    <property type="component" value="Unassembled WGS sequence"/>
</dbReference>
<sequence>MRSLLLTAVALGLAAPPAAQAAAFEVPSPPTAGVSLTVNDDQATMRVSAKTFRTIAGRPALMRCFGASGGEAGTGGRVPRKRAPISFGFVSRAEDFCMLATRGHPSVDGCLRAYAQQTWCVRAAAALTDAGRAYLDEFARTAELSTAFTATESGPAYGRTMLQTLQADVDVDVVGLATADAAPPHRSIGYFEEGTTSVIATVLADGRVRYVQRVADVYSTNDPRIPTNLEKLSFFTIKGQY</sequence>
<gene>
    <name evidence="2" type="ORF">OM076_37660</name>
</gene>
<organism evidence="2 3">
    <name type="scientific">Solirubrobacter ginsenosidimutans</name>
    <dbReference type="NCBI Taxonomy" id="490573"/>
    <lineage>
        <taxon>Bacteria</taxon>
        <taxon>Bacillati</taxon>
        <taxon>Actinomycetota</taxon>
        <taxon>Thermoleophilia</taxon>
        <taxon>Solirubrobacterales</taxon>
        <taxon>Solirubrobacteraceae</taxon>
        <taxon>Solirubrobacter</taxon>
    </lineage>
</organism>
<name>A0A9X3N2W1_9ACTN</name>
<evidence type="ECO:0000313" key="2">
    <source>
        <dbReference type="EMBL" id="MDA0166053.1"/>
    </source>
</evidence>
<keyword evidence="3" id="KW-1185">Reference proteome</keyword>
<proteinExistence type="predicted"/>
<dbReference type="RefSeq" id="WP_270045313.1">
    <property type="nucleotide sequence ID" value="NZ_JAPDOD010000057.1"/>
</dbReference>
<accession>A0A9X3N2W1</accession>
<dbReference type="AlphaFoldDB" id="A0A9X3N2W1"/>
<feature type="chain" id="PRO_5040857290" evidence="1">
    <location>
        <begin position="22"/>
        <end position="241"/>
    </location>
</feature>
<evidence type="ECO:0000256" key="1">
    <source>
        <dbReference type="SAM" id="SignalP"/>
    </source>
</evidence>
<comment type="caution">
    <text evidence="2">The sequence shown here is derived from an EMBL/GenBank/DDBJ whole genome shotgun (WGS) entry which is preliminary data.</text>
</comment>
<feature type="signal peptide" evidence="1">
    <location>
        <begin position="1"/>
        <end position="21"/>
    </location>
</feature>
<reference evidence="2" key="1">
    <citation type="submission" date="2022-10" db="EMBL/GenBank/DDBJ databases">
        <title>The WGS of Solirubrobacter ginsenosidimutans DSM 21036.</title>
        <authorList>
            <person name="Jiang Z."/>
        </authorList>
    </citation>
    <scope>NUCLEOTIDE SEQUENCE</scope>
    <source>
        <strain evidence="2">DSM 21036</strain>
    </source>
</reference>
<evidence type="ECO:0000313" key="3">
    <source>
        <dbReference type="Proteomes" id="UP001149140"/>
    </source>
</evidence>